<feature type="region of interest" description="Disordered" evidence="1">
    <location>
        <begin position="1"/>
        <end position="76"/>
    </location>
</feature>
<dbReference type="Proteomes" id="UP001321700">
    <property type="component" value="Unassembled WGS sequence"/>
</dbReference>
<accession>A0ABU3KJE4</accession>
<feature type="compositionally biased region" description="Low complexity" evidence="1">
    <location>
        <begin position="51"/>
        <end position="64"/>
    </location>
</feature>
<organism evidence="2 3">
    <name type="scientific">Rhodoferax potami</name>
    <dbReference type="NCBI Taxonomy" id="3068338"/>
    <lineage>
        <taxon>Bacteria</taxon>
        <taxon>Pseudomonadati</taxon>
        <taxon>Pseudomonadota</taxon>
        <taxon>Betaproteobacteria</taxon>
        <taxon>Burkholderiales</taxon>
        <taxon>Comamonadaceae</taxon>
        <taxon>Rhodoferax</taxon>
    </lineage>
</organism>
<dbReference type="RefSeq" id="WP_313873239.1">
    <property type="nucleotide sequence ID" value="NZ_JAVBIK010000001.1"/>
</dbReference>
<evidence type="ECO:0000313" key="3">
    <source>
        <dbReference type="Proteomes" id="UP001321700"/>
    </source>
</evidence>
<name>A0ABU3KJE4_9BURK</name>
<feature type="compositionally biased region" description="Polar residues" evidence="1">
    <location>
        <begin position="65"/>
        <end position="76"/>
    </location>
</feature>
<sequence length="76" mass="8126">MTCITTSKRHRQPVFDNDPDRQTSVFPEGTASTGARPARKPTLTLHLSHRAPAGDANQAAAQGPTQLSLLDTESTV</sequence>
<comment type="caution">
    <text evidence="2">The sequence shown here is derived from an EMBL/GenBank/DDBJ whole genome shotgun (WGS) entry which is preliminary data.</text>
</comment>
<feature type="compositionally biased region" description="Polar residues" evidence="1">
    <location>
        <begin position="22"/>
        <end position="33"/>
    </location>
</feature>
<dbReference type="EMBL" id="JAVBIK010000001">
    <property type="protein sequence ID" value="MDT7517412.1"/>
    <property type="molecule type" value="Genomic_DNA"/>
</dbReference>
<gene>
    <name evidence="2" type="ORF">RAE19_01420</name>
</gene>
<proteinExistence type="predicted"/>
<protein>
    <submittedName>
        <fullName evidence="2">Uncharacterized protein</fullName>
    </submittedName>
</protein>
<reference evidence="2 3" key="1">
    <citation type="submission" date="2023-08" db="EMBL/GenBank/DDBJ databases">
        <title>Rhodoferax potami sp. nov. and Rhodoferax mekongensis sp. nov., isolated from the Mekong River in Thailand.</title>
        <authorList>
            <person name="Kitikhun S."/>
            <person name="Charoenyingcharoen P."/>
            <person name="Siriarchawattana P."/>
            <person name="Likhitrattanapisal S."/>
            <person name="Nilsakha T."/>
            <person name="Chanpet A."/>
            <person name="Rattanawaree P."/>
            <person name="Ingsriswang S."/>
        </authorList>
    </citation>
    <scope>NUCLEOTIDE SEQUENCE [LARGE SCALE GENOMIC DNA]</scope>
    <source>
        <strain evidence="2 3">TBRC 17660</strain>
    </source>
</reference>
<keyword evidence="3" id="KW-1185">Reference proteome</keyword>
<evidence type="ECO:0000256" key="1">
    <source>
        <dbReference type="SAM" id="MobiDB-lite"/>
    </source>
</evidence>
<evidence type="ECO:0000313" key="2">
    <source>
        <dbReference type="EMBL" id="MDT7517412.1"/>
    </source>
</evidence>